<proteinExistence type="predicted"/>
<dbReference type="VEuPathDB" id="FungiDB:ASPVEDRAFT_38347"/>
<dbReference type="EMBL" id="KV878126">
    <property type="protein sequence ID" value="OJI98863.1"/>
    <property type="molecule type" value="Genomic_DNA"/>
</dbReference>
<dbReference type="AlphaFoldDB" id="A0A1L9PBM1"/>
<evidence type="ECO:0000313" key="2">
    <source>
        <dbReference type="EMBL" id="OJI98863.1"/>
    </source>
</evidence>
<sequence>MSSVIVFGPTGSVGSFVARTAQENGATVFLAMRDTQKAIPGLTAEQEKVNRYKRVQADLTDPDSVAAAIKDSGAKRAFIYRAHTTKDHMRGTLTALKEAGVEFVVFLSSYTIVGEPRDVEPSDLIPFIHAQVEIALDEIFGPENYVALRPGGFATNLLRFKKGINDGAVDLLSSEFKLDCITPGDMGAVGGNILVNGPRNGQRKVYLYGPQILGQAEAIQAIGKVLGKSVTIGSQTEQEALDGFVQAGIPKPVAEYMVKKLGTATAGEGRAHYNEGVQNVQLYTGKPSQSLEEWVGENKALFA</sequence>
<dbReference type="PANTHER" id="PTHR43162:SF1">
    <property type="entry name" value="PRESTALK A DIFFERENTIATION PROTEIN A"/>
    <property type="match status" value="1"/>
</dbReference>
<gene>
    <name evidence="2" type="ORF">ASPVEDRAFT_38347</name>
</gene>
<dbReference type="InterPro" id="IPR036291">
    <property type="entry name" value="NAD(P)-bd_dom_sf"/>
</dbReference>
<reference evidence="3" key="1">
    <citation type="journal article" date="2017" name="Genome Biol.">
        <title>Comparative genomics reveals high biological diversity and specific adaptations in the industrially and medically important fungal genus Aspergillus.</title>
        <authorList>
            <person name="de Vries R.P."/>
            <person name="Riley R."/>
            <person name="Wiebenga A."/>
            <person name="Aguilar-Osorio G."/>
            <person name="Amillis S."/>
            <person name="Uchima C.A."/>
            <person name="Anderluh G."/>
            <person name="Asadollahi M."/>
            <person name="Askin M."/>
            <person name="Barry K."/>
            <person name="Battaglia E."/>
            <person name="Bayram O."/>
            <person name="Benocci T."/>
            <person name="Braus-Stromeyer S.A."/>
            <person name="Caldana C."/>
            <person name="Canovas D."/>
            <person name="Cerqueira G.C."/>
            <person name="Chen F."/>
            <person name="Chen W."/>
            <person name="Choi C."/>
            <person name="Clum A."/>
            <person name="Dos Santos R.A."/>
            <person name="Damasio A.R."/>
            <person name="Diallinas G."/>
            <person name="Emri T."/>
            <person name="Fekete E."/>
            <person name="Flipphi M."/>
            <person name="Freyberg S."/>
            <person name="Gallo A."/>
            <person name="Gournas C."/>
            <person name="Habgood R."/>
            <person name="Hainaut M."/>
            <person name="Harispe M.L."/>
            <person name="Henrissat B."/>
            <person name="Hilden K.S."/>
            <person name="Hope R."/>
            <person name="Hossain A."/>
            <person name="Karabika E."/>
            <person name="Karaffa L."/>
            <person name="Karanyi Z."/>
            <person name="Krasevec N."/>
            <person name="Kuo A."/>
            <person name="Kusch H."/>
            <person name="LaButti K."/>
            <person name="Lagendijk E.L."/>
            <person name="Lapidus A."/>
            <person name="Levasseur A."/>
            <person name="Lindquist E."/>
            <person name="Lipzen A."/>
            <person name="Logrieco A.F."/>
            <person name="MacCabe A."/>
            <person name="Maekelae M.R."/>
            <person name="Malavazi I."/>
            <person name="Melin P."/>
            <person name="Meyer V."/>
            <person name="Mielnichuk N."/>
            <person name="Miskei M."/>
            <person name="Molnar A.P."/>
            <person name="Mule G."/>
            <person name="Ngan C.Y."/>
            <person name="Orejas M."/>
            <person name="Orosz E."/>
            <person name="Ouedraogo J.P."/>
            <person name="Overkamp K.M."/>
            <person name="Park H.-S."/>
            <person name="Perrone G."/>
            <person name="Piumi F."/>
            <person name="Punt P.J."/>
            <person name="Ram A.F."/>
            <person name="Ramon A."/>
            <person name="Rauscher S."/>
            <person name="Record E."/>
            <person name="Riano-Pachon D.M."/>
            <person name="Robert V."/>
            <person name="Roehrig J."/>
            <person name="Ruller R."/>
            <person name="Salamov A."/>
            <person name="Salih N.S."/>
            <person name="Samson R.A."/>
            <person name="Sandor E."/>
            <person name="Sanguinetti M."/>
            <person name="Schuetze T."/>
            <person name="Sepcic K."/>
            <person name="Shelest E."/>
            <person name="Sherlock G."/>
            <person name="Sophianopoulou V."/>
            <person name="Squina F.M."/>
            <person name="Sun H."/>
            <person name="Susca A."/>
            <person name="Todd R.B."/>
            <person name="Tsang A."/>
            <person name="Unkles S.E."/>
            <person name="van de Wiele N."/>
            <person name="van Rossen-Uffink D."/>
            <person name="Oliveira J.V."/>
            <person name="Vesth T.C."/>
            <person name="Visser J."/>
            <person name="Yu J.-H."/>
            <person name="Zhou M."/>
            <person name="Andersen M.R."/>
            <person name="Archer D.B."/>
            <person name="Baker S.E."/>
            <person name="Benoit I."/>
            <person name="Brakhage A.A."/>
            <person name="Braus G.H."/>
            <person name="Fischer R."/>
            <person name="Frisvad J.C."/>
            <person name="Goldman G.H."/>
            <person name="Houbraken J."/>
            <person name="Oakley B."/>
            <person name="Pocsi I."/>
            <person name="Scazzocchio C."/>
            <person name="Seiboth B."/>
            <person name="vanKuyk P.A."/>
            <person name="Wortman J."/>
            <person name="Dyer P.S."/>
            <person name="Grigoriev I.V."/>
        </authorList>
    </citation>
    <scope>NUCLEOTIDE SEQUENCE [LARGE SCALE GENOMIC DNA]</scope>
    <source>
        <strain evidence="3">CBS 583.65</strain>
    </source>
</reference>
<dbReference type="InterPro" id="IPR008030">
    <property type="entry name" value="NmrA-like"/>
</dbReference>
<dbReference type="InterPro" id="IPR051604">
    <property type="entry name" value="Ergot_Alk_Oxidoreductase"/>
</dbReference>
<dbReference type="OrthoDB" id="419598at2759"/>
<protein>
    <recommendedName>
        <fullName evidence="1">NmrA-like domain-containing protein</fullName>
    </recommendedName>
</protein>
<dbReference type="Gene3D" id="3.40.50.720">
    <property type="entry name" value="NAD(P)-binding Rossmann-like Domain"/>
    <property type="match status" value="1"/>
</dbReference>
<accession>A0A1L9PBM1</accession>
<dbReference type="RefSeq" id="XP_040664626.1">
    <property type="nucleotide sequence ID" value="XM_040811681.1"/>
</dbReference>
<feature type="domain" description="NmrA-like" evidence="1">
    <location>
        <begin position="2"/>
        <end position="286"/>
    </location>
</feature>
<keyword evidence="3" id="KW-1185">Reference proteome</keyword>
<dbReference type="PANTHER" id="PTHR43162">
    <property type="match status" value="1"/>
</dbReference>
<dbReference type="Pfam" id="PF05368">
    <property type="entry name" value="NmrA"/>
    <property type="match status" value="1"/>
</dbReference>
<dbReference type="GeneID" id="63727192"/>
<dbReference type="Proteomes" id="UP000184073">
    <property type="component" value="Unassembled WGS sequence"/>
</dbReference>
<name>A0A1L9PBM1_ASPVE</name>
<evidence type="ECO:0000313" key="3">
    <source>
        <dbReference type="Proteomes" id="UP000184073"/>
    </source>
</evidence>
<evidence type="ECO:0000259" key="1">
    <source>
        <dbReference type="Pfam" id="PF05368"/>
    </source>
</evidence>
<dbReference type="STRING" id="1036611.A0A1L9PBM1"/>
<dbReference type="SUPFAM" id="SSF51735">
    <property type="entry name" value="NAD(P)-binding Rossmann-fold domains"/>
    <property type="match status" value="1"/>
</dbReference>
<organism evidence="2 3">
    <name type="scientific">Aspergillus versicolor CBS 583.65</name>
    <dbReference type="NCBI Taxonomy" id="1036611"/>
    <lineage>
        <taxon>Eukaryota</taxon>
        <taxon>Fungi</taxon>
        <taxon>Dikarya</taxon>
        <taxon>Ascomycota</taxon>
        <taxon>Pezizomycotina</taxon>
        <taxon>Eurotiomycetes</taxon>
        <taxon>Eurotiomycetidae</taxon>
        <taxon>Eurotiales</taxon>
        <taxon>Aspergillaceae</taxon>
        <taxon>Aspergillus</taxon>
        <taxon>Aspergillus subgen. Nidulantes</taxon>
    </lineage>
</organism>